<evidence type="ECO:0000256" key="8">
    <source>
        <dbReference type="ARBA" id="ARBA00022741"/>
    </source>
</evidence>
<keyword evidence="13 15" id="KW-0472">Membrane</keyword>
<keyword evidence="8" id="KW-0547">Nucleotide-binding</keyword>
<comment type="catalytic activity">
    <reaction evidence="1">
        <text>ATP + protein L-histidine = ADP + protein N-phospho-L-histidine.</text>
        <dbReference type="EC" id="2.7.13.3"/>
    </reaction>
</comment>
<evidence type="ECO:0000256" key="5">
    <source>
        <dbReference type="ARBA" id="ARBA00022553"/>
    </source>
</evidence>
<dbReference type="InterPro" id="IPR003661">
    <property type="entry name" value="HisK_dim/P_dom"/>
</dbReference>
<dbReference type="InterPro" id="IPR033479">
    <property type="entry name" value="dCache_1"/>
</dbReference>
<dbReference type="Pfam" id="PF08447">
    <property type="entry name" value="PAS_3"/>
    <property type="match status" value="1"/>
</dbReference>
<feature type="transmembrane region" description="Helical" evidence="15">
    <location>
        <begin position="23"/>
        <end position="43"/>
    </location>
</feature>
<dbReference type="PANTHER" id="PTHR45339">
    <property type="entry name" value="HYBRID SIGNAL TRANSDUCTION HISTIDINE KINASE J"/>
    <property type="match status" value="1"/>
</dbReference>
<keyword evidence="7 15" id="KW-0812">Transmembrane</keyword>
<dbReference type="CDD" id="cd06225">
    <property type="entry name" value="HAMP"/>
    <property type="match status" value="1"/>
</dbReference>
<dbReference type="SMART" id="SM00073">
    <property type="entry name" value="HPT"/>
    <property type="match status" value="1"/>
</dbReference>
<dbReference type="SMART" id="SM00304">
    <property type="entry name" value="HAMP"/>
    <property type="match status" value="1"/>
</dbReference>
<dbReference type="InterPro" id="IPR036097">
    <property type="entry name" value="HisK_dim/P_sf"/>
</dbReference>
<dbReference type="Gene3D" id="1.10.287.130">
    <property type="match status" value="1"/>
</dbReference>
<dbReference type="FunFam" id="3.30.565.10:FF:000010">
    <property type="entry name" value="Sensor histidine kinase RcsC"/>
    <property type="match status" value="1"/>
</dbReference>
<gene>
    <name evidence="22" type="ORF">MNBD_GAMMA17-1806</name>
</gene>
<sequence>MNTTSKNTIPARGKSRDSLARSLFLWFLLLSLLPMTLTAWIGYRQASDGLHKTVSQKLEQDARESARFVRNWFDYRFMDINSQAENQRNADFLIVLKKAYEASHSNLAEFTKSERWLRLVKKNQKDLISFSRQYDYIYNLFLIDADGNILFTIANESNLGSNLFSGPDATTRFANSARKTLENNQTLFSDLEPYAPSNHKITGFITAPILNAQGEKIGLFAIQIRHKRITQLIHNNVNNKSLIHYIIGHDGKLRTPLNHKNEGDVLNRQINSEQFILWENEHANSNTTNDNEIEIAFNYIGPNGQEVIGVHQTIRLPGINWALISEINSDDALAPAHKLKQIVLVIFLITSVLVAGLAVFQARRITRPITQLVEASKAIAAGRTDQQVEVKANNEIGILADAFNHMNSARLEQELVMEQSSLEIQEALIDLEEQRFALDQHAIVAITDVAGTIHFVNDKFTEITGYSRKELLGKNHRILNSGHHEKYFFKTMYDTISSGKVWNGEICNKSKSSRLYWVDTTIVPFLDDDGEPESYIAIRTDITVRKLAENELKKNEHSLALAQQMAHMGSWELDIKTNELTWSNEAYRIFDVDQRKTNASYEILLSVIHPDDREWVKESYEKSIKNQESYNIEYRLLMNGGIVKYVNERCETTYDKRGNTILSTGTILDITDRKQAEFALLEAKEAAESATQQKSEFLANMSHEIRTPMNGIIGMSGLLLDTQLTSKQRSYAKATMSSADALLTIINDILDFSKIEAGKMELEEVPFDLQSLTEDVSELMALKCREKDIEMLLRYKPGTKKFVIGDPGRVRQILLNLLSNAVKFTQQGNILLTVESTPDNQTNNNIAAFNISVKDSGIGIAQEKLSHVFNKFDQEDSSTTRKYGGTGLGLAICQQLCSLMHGDIKVESQKGNGSTFSFTIKLAINPEPAKEQLTIKNFDHLKGLKTLIVDDCAIARMIFEEQVSTLEMREVVSTTCSDMAIDALQLGIRNNDPFDIAIIDYKMPGMDGEELVAEISKQKLLSNGAILFVTSFPKKGDRRKLQSLGLDGYLEKPTHPSELPLVLSLIWRAKQSGSEIPLVTRHTLQESISGPRQKLMLSNAQILLAEDNPININVATEMLEGYGCTVTPAGNGLEALALTRLRDFDLIFMDCLMPEMDGFEATAEIRKLQEKEPEQEYPPIIAFTANAMKSDREKCLNAGMDDYISKPVSPASLENILIKWLDHKMELVDDNSDEGLTRPTSEPVETSEILDFEPFNQLRKMFGDRFPDTIEQHTQNALDNIKRVESAINQGDLGLLEHAAHSIKGASGQFGAKQLSEISLQMESLAKEGNLDEAQALFSELQVAQQKAAKAMLQQIEEPVAEA</sequence>
<evidence type="ECO:0000256" key="6">
    <source>
        <dbReference type="ARBA" id="ARBA00022679"/>
    </source>
</evidence>
<dbReference type="PROSITE" id="PS50112">
    <property type="entry name" value="PAS"/>
    <property type="match status" value="1"/>
</dbReference>
<evidence type="ECO:0000259" key="16">
    <source>
        <dbReference type="PROSITE" id="PS50109"/>
    </source>
</evidence>
<dbReference type="SUPFAM" id="SSF47384">
    <property type="entry name" value="Homodimeric domain of signal transducing histidine kinase"/>
    <property type="match status" value="1"/>
</dbReference>
<dbReference type="SMART" id="SM00448">
    <property type="entry name" value="REC"/>
    <property type="match status" value="2"/>
</dbReference>
<feature type="domain" description="HAMP" evidence="20">
    <location>
        <begin position="363"/>
        <end position="416"/>
    </location>
</feature>
<feature type="coiled-coil region" evidence="14">
    <location>
        <begin position="673"/>
        <end position="700"/>
    </location>
</feature>
<dbReference type="NCBIfam" id="TIGR00229">
    <property type="entry name" value="sensory_box"/>
    <property type="match status" value="2"/>
</dbReference>
<evidence type="ECO:0000256" key="15">
    <source>
        <dbReference type="SAM" id="Phobius"/>
    </source>
</evidence>
<dbReference type="SMART" id="SM00091">
    <property type="entry name" value="PAS"/>
    <property type="match status" value="2"/>
</dbReference>
<evidence type="ECO:0000256" key="3">
    <source>
        <dbReference type="ARBA" id="ARBA00012438"/>
    </source>
</evidence>
<dbReference type="Gene3D" id="3.40.50.2300">
    <property type="match status" value="2"/>
</dbReference>
<dbReference type="PROSITE" id="PS50894">
    <property type="entry name" value="HPT"/>
    <property type="match status" value="1"/>
</dbReference>
<proteinExistence type="predicted"/>
<reference evidence="22" key="1">
    <citation type="submission" date="2018-06" db="EMBL/GenBank/DDBJ databases">
        <authorList>
            <person name="Zhirakovskaya E."/>
        </authorList>
    </citation>
    <scope>NUCLEOTIDE SEQUENCE</scope>
</reference>
<comment type="subcellular location">
    <subcellularLocation>
        <location evidence="2">Cell membrane</location>
        <topology evidence="2">Multi-pass membrane protein</topology>
    </subcellularLocation>
</comment>
<organism evidence="22">
    <name type="scientific">hydrothermal vent metagenome</name>
    <dbReference type="NCBI Taxonomy" id="652676"/>
    <lineage>
        <taxon>unclassified sequences</taxon>
        <taxon>metagenomes</taxon>
        <taxon>ecological metagenomes</taxon>
    </lineage>
</organism>
<dbReference type="Pfam" id="PF02518">
    <property type="entry name" value="HATPase_c"/>
    <property type="match status" value="1"/>
</dbReference>
<keyword evidence="11 15" id="KW-1133">Transmembrane helix</keyword>
<dbReference type="CDD" id="cd18773">
    <property type="entry name" value="PDC1_HK_sensor"/>
    <property type="match status" value="1"/>
</dbReference>
<dbReference type="InterPro" id="IPR003660">
    <property type="entry name" value="HAMP_dom"/>
</dbReference>
<dbReference type="PROSITE" id="PS50109">
    <property type="entry name" value="HIS_KIN"/>
    <property type="match status" value="1"/>
</dbReference>
<dbReference type="EMBL" id="UOFQ01000206">
    <property type="protein sequence ID" value="VAW90558.1"/>
    <property type="molecule type" value="Genomic_DNA"/>
</dbReference>
<evidence type="ECO:0000256" key="7">
    <source>
        <dbReference type="ARBA" id="ARBA00022692"/>
    </source>
</evidence>
<keyword evidence="10" id="KW-0067">ATP-binding</keyword>
<evidence type="ECO:0000256" key="12">
    <source>
        <dbReference type="ARBA" id="ARBA00023012"/>
    </source>
</evidence>
<evidence type="ECO:0000256" key="9">
    <source>
        <dbReference type="ARBA" id="ARBA00022777"/>
    </source>
</evidence>
<protein>
    <recommendedName>
        <fullName evidence="3">histidine kinase</fullName>
        <ecNumber evidence="3">2.7.13.3</ecNumber>
    </recommendedName>
</protein>
<evidence type="ECO:0000259" key="18">
    <source>
        <dbReference type="PROSITE" id="PS50112"/>
    </source>
</evidence>
<evidence type="ECO:0000259" key="21">
    <source>
        <dbReference type="PROSITE" id="PS50894"/>
    </source>
</evidence>
<accession>A0A3B0ZAX7</accession>
<dbReference type="SMART" id="SM00388">
    <property type="entry name" value="HisKA"/>
    <property type="match status" value="1"/>
</dbReference>
<dbReference type="Pfam" id="PF00072">
    <property type="entry name" value="Response_reg"/>
    <property type="match status" value="2"/>
</dbReference>
<evidence type="ECO:0000256" key="4">
    <source>
        <dbReference type="ARBA" id="ARBA00022475"/>
    </source>
</evidence>
<keyword evidence="4" id="KW-1003">Cell membrane</keyword>
<dbReference type="SUPFAM" id="SSF52172">
    <property type="entry name" value="CheY-like"/>
    <property type="match status" value="2"/>
</dbReference>
<evidence type="ECO:0000259" key="20">
    <source>
        <dbReference type="PROSITE" id="PS50885"/>
    </source>
</evidence>
<dbReference type="InterPro" id="IPR036890">
    <property type="entry name" value="HATPase_C_sf"/>
</dbReference>
<dbReference type="SMART" id="SM00387">
    <property type="entry name" value="HATPase_c"/>
    <property type="match status" value="1"/>
</dbReference>
<dbReference type="SUPFAM" id="SSF158472">
    <property type="entry name" value="HAMP domain-like"/>
    <property type="match status" value="1"/>
</dbReference>
<dbReference type="InterPro" id="IPR001610">
    <property type="entry name" value="PAC"/>
</dbReference>
<dbReference type="InterPro" id="IPR008207">
    <property type="entry name" value="Sig_transdc_His_kin_Hpt_dom"/>
</dbReference>
<dbReference type="CDD" id="cd16922">
    <property type="entry name" value="HATPase_EvgS-ArcB-TorS-like"/>
    <property type="match status" value="1"/>
</dbReference>
<dbReference type="Pfam" id="PF01627">
    <property type="entry name" value="Hpt"/>
    <property type="match status" value="1"/>
</dbReference>
<feature type="domain" description="Response regulatory" evidence="17">
    <location>
        <begin position="1101"/>
        <end position="1221"/>
    </location>
</feature>
<dbReference type="CDD" id="cd00088">
    <property type="entry name" value="HPT"/>
    <property type="match status" value="1"/>
</dbReference>
<dbReference type="InterPro" id="IPR011006">
    <property type="entry name" value="CheY-like_superfamily"/>
</dbReference>
<dbReference type="FunFam" id="1.10.287.130:FF:000002">
    <property type="entry name" value="Two-component osmosensing histidine kinase"/>
    <property type="match status" value="1"/>
</dbReference>
<keyword evidence="12" id="KW-0902">Two-component regulatory system</keyword>
<dbReference type="Gene3D" id="3.30.565.10">
    <property type="entry name" value="Histidine kinase-like ATPase, C-terminal domain"/>
    <property type="match status" value="1"/>
</dbReference>
<keyword evidence="14" id="KW-0175">Coiled coil</keyword>
<dbReference type="CDD" id="cd00130">
    <property type="entry name" value="PAS"/>
    <property type="match status" value="2"/>
</dbReference>
<evidence type="ECO:0000256" key="10">
    <source>
        <dbReference type="ARBA" id="ARBA00022840"/>
    </source>
</evidence>
<evidence type="ECO:0000313" key="22">
    <source>
        <dbReference type="EMBL" id="VAW90558.1"/>
    </source>
</evidence>
<evidence type="ECO:0000259" key="17">
    <source>
        <dbReference type="PROSITE" id="PS50110"/>
    </source>
</evidence>
<dbReference type="PANTHER" id="PTHR45339:SF1">
    <property type="entry name" value="HYBRID SIGNAL TRANSDUCTION HISTIDINE KINASE J"/>
    <property type="match status" value="1"/>
</dbReference>
<dbReference type="SMART" id="SM00086">
    <property type="entry name" value="PAC"/>
    <property type="match status" value="2"/>
</dbReference>
<name>A0A3B0ZAX7_9ZZZZ</name>
<dbReference type="InterPro" id="IPR036641">
    <property type="entry name" value="HPT_dom_sf"/>
</dbReference>
<dbReference type="InterPro" id="IPR005467">
    <property type="entry name" value="His_kinase_dom"/>
</dbReference>
<dbReference type="Pfam" id="PF13426">
    <property type="entry name" value="PAS_9"/>
    <property type="match status" value="1"/>
</dbReference>
<dbReference type="PROSITE" id="PS50885">
    <property type="entry name" value="HAMP"/>
    <property type="match status" value="1"/>
</dbReference>
<dbReference type="GO" id="GO:0005886">
    <property type="term" value="C:plasma membrane"/>
    <property type="evidence" value="ECO:0007669"/>
    <property type="project" value="UniProtKB-SubCell"/>
</dbReference>
<feature type="domain" description="PAC" evidence="19">
    <location>
        <begin position="502"/>
        <end position="554"/>
    </location>
</feature>
<dbReference type="InterPro" id="IPR004358">
    <property type="entry name" value="Sig_transdc_His_kin-like_C"/>
</dbReference>
<evidence type="ECO:0000256" key="14">
    <source>
        <dbReference type="SAM" id="Coils"/>
    </source>
</evidence>
<feature type="domain" description="PAC" evidence="19">
    <location>
        <begin position="630"/>
        <end position="682"/>
    </location>
</feature>
<dbReference type="Gene3D" id="3.30.450.20">
    <property type="entry name" value="PAS domain"/>
    <property type="match status" value="2"/>
</dbReference>
<dbReference type="PROSITE" id="PS50113">
    <property type="entry name" value="PAC"/>
    <property type="match status" value="2"/>
</dbReference>
<dbReference type="InterPro" id="IPR013655">
    <property type="entry name" value="PAS_fold_3"/>
</dbReference>
<keyword evidence="6" id="KW-0808">Transferase</keyword>
<dbReference type="InterPro" id="IPR000014">
    <property type="entry name" value="PAS"/>
</dbReference>
<dbReference type="SUPFAM" id="SSF55874">
    <property type="entry name" value="ATPase domain of HSP90 chaperone/DNA topoisomerase II/histidine kinase"/>
    <property type="match status" value="1"/>
</dbReference>
<dbReference type="GO" id="GO:0000155">
    <property type="term" value="F:phosphorelay sensor kinase activity"/>
    <property type="evidence" value="ECO:0007669"/>
    <property type="project" value="InterPro"/>
</dbReference>
<dbReference type="Pfam" id="PF00512">
    <property type="entry name" value="HisKA"/>
    <property type="match status" value="1"/>
</dbReference>
<evidence type="ECO:0000256" key="2">
    <source>
        <dbReference type="ARBA" id="ARBA00004651"/>
    </source>
</evidence>
<dbReference type="InterPro" id="IPR000700">
    <property type="entry name" value="PAS-assoc_C"/>
</dbReference>
<dbReference type="Pfam" id="PF00672">
    <property type="entry name" value="HAMP"/>
    <property type="match status" value="1"/>
</dbReference>
<dbReference type="Pfam" id="PF02743">
    <property type="entry name" value="dCache_1"/>
    <property type="match status" value="1"/>
</dbReference>
<keyword evidence="9" id="KW-0418">Kinase</keyword>
<feature type="domain" description="Histidine kinase" evidence="16">
    <location>
        <begin position="700"/>
        <end position="924"/>
    </location>
</feature>
<dbReference type="PROSITE" id="PS50110">
    <property type="entry name" value="RESPONSE_REGULATORY"/>
    <property type="match status" value="2"/>
</dbReference>
<evidence type="ECO:0000259" key="19">
    <source>
        <dbReference type="PROSITE" id="PS50113"/>
    </source>
</evidence>
<evidence type="ECO:0000256" key="1">
    <source>
        <dbReference type="ARBA" id="ARBA00000085"/>
    </source>
</evidence>
<feature type="domain" description="Response regulatory" evidence="17">
    <location>
        <begin position="945"/>
        <end position="1067"/>
    </location>
</feature>
<dbReference type="EC" id="2.7.13.3" evidence="3"/>
<dbReference type="Gene3D" id="6.10.340.10">
    <property type="match status" value="1"/>
</dbReference>
<dbReference type="Gene3D" id="2.10.70.100">
    <property type="match status" value="1"/>
</dbReference>
<dbReference type="InterPro" id="IPR003594">
    <property type="entry name" value="HATPase_dom"/>
</dbReference>
<dbReference type="CDD" id="cd00082">
    <property type="entry name" value="HisKA"/>
    <property type="match status" value="1"/>
</dbReference>
<feature type="domain" description="HPt" evidence="21">
    <location>
        <begin position="1262"/>
        <end position="1356"/>
    </location>
</feature>
<dbReference type="InterPro" id="IPR001789">
    <property type="entry name" value="Sig_transdc_resp-reg_receiver"/>
</dbReference>
<dbReference type="InterPro" id="IPR035965">
    <property type="entry name" value="PAS-like_dom_sf"/>
</dbReference>
<evidence type="ECO:0000256" key="11">
    <source>
        <dbReference type="ARBA" id="ARBA00022989"/>
    </source>
</evidence>
<dbReference type="SUPFAM" id="SSF47226">
    <property type="entry name" value="Histidine-containing phosphotransfer domain, HPT domain"/>
    <property type="match status" value="1"/>
</dbReference>
<dbReference type="CDD" id="cd17546">
    <property type="entry name" value="REC_hyHK_CKI1_RcsC-like"/>
    <property type="match status" value="2"/>
</dbReference>
<dbReference type="PRINTS" id="PR00344">
    <property type="entry name" value="BCTRLSENSOR"/>
</dbReference>
<dbReference type="SUPFAM" id="SSF55785">
    <property type="entry name" value="PYP-like sensor domain (PAS domain)"/>
    <property type="match status" value="2"/>
</dbReference>
<dbReference type="GO" id="GO:0005524">
    <property type="term" value="F:ATP binding"/>
    <property type="evidence" value="ECO:0007669"/>
    <property type="project" value="UniProtKB-KW"/>
</dbReference>
<keyword evidence="5" id="KW-0597">Phosphoprotein</keyword>
<feature type="domain" description="PAS" evidence="18">
    <location>
        <begin position="444"/>
        <end position="475"/>
    </location>
</feature>
<evidence type="ECO:0000256" key="13">
    <source>
        <dbReference type="ARBA" id="ARBA00023136"/>
    </source>
</evidence>
<dbReference type="Gene3D" id="1.20.120.160">
    <property type="entry name" value="HPT domain"/>
    <property type="match status" value="1"/>
</dbReference>